<organism evidence="2 3">
    <name type="scientific">Streptomyces malaysiensis</name>
    <dbReference type="NCBI Taxonomy" id="92644"/>
    <lineage>
        <taxon>Bacteria</taxon>
        <taxon>Bacillati</taxon>
        <taxon>Actinomycetota</taxon>
        <taxon>Actinomycetes</taxon>
        <taxon>Kitasatosporales</taxon>
        <taxon>Streptomycetaceae</taxon>
        <taxon>Streptomyces</taxon>
        <taxon>Streptomyces violaceusniger group</taxon>
    </lineage>
</organism>
<dbReference type="AlphaFoldDB" id="A0A7X5X5N6"/>
<name>A0A7X5X5N6_STRMQ</name>
<reference evidence="2 3" key="1">
    <citation type="submission" date="2020-02" db="EMBL/GenBank/DDBJ databases">
        <title>Streptomyces malaysiensis DSM14702 (JHCC583434, PFL_A843) Genome sequencing and assembly.</title>
        <authorList>
            <person name="Samborskyy M."/>
        </authorList>
    </citation>
    <scope>NUCLEOTIDE SEQUENCE [LARGE SCALE GENOMIC DNA]</scope>
    <source>
        <strain evidence="2 3">DSM 14702</strain>
    </source>
</reference>
<feature type="region of interest" description="Disordered" evidence="1">
    <location>
        <begin position="81"/>
        <end position="109"/>
    </location>
</feature>
<evidence type="ECO:0000256" key="1">
    <source>
        <dbReference type="SAM" id="MobiDB-lite"/>
    </source>
</evidence>
<dbReference type="EMBL" id="JAALLH010000001">
    <property type="protein sequence ID" value="NIY66992.1"/>
    <property type="molecule type" value="Genomic_DNA"/>
</dbReference>
<comment type="caution">
    <text evidence="2">The sequence shown here is derived from an EMBL/GenBank/DDBJ whole genome shotgun (WGS) entry which is preliminary data.</text>
</comment>
<protein>
    <submittedName>
        <fullName evidence="2">Uncharacterized protein</fullName>
    </submittedName>
</protein>
<proteinExistence type="predicted"/>
<gene>
    <name evidence="2" type="ORF">SMALB_5030</name>
</gene>
<sequence>MIRFLIAARAVVPALHEGRLGPAEVGDRCARRACTTCGAGLLDRCGCRGSRGRTSGRCPARGRVRGTGGCRPSAQVRADPIMATETKTETTARQGPRPRSGRGPRSRCSATAEDTRFELVRGCPQHAFQVCWCLAGLGIGPFTCVHARPVV</sequence>
<evidence type="ECO:0000313" key="2">
    <source>
        <dbReference type="EMBL" id="NIY66992.1"/>
    </source>
</evidence>
<accession>A0A7X5X5N6</accession>
<dbReference type="Proteomes" id="UP000536624">
    <property type="component" value="Unassembled WGS sequence"/>
</dbReference>
<evidence type="ECO:0000313" key="3">
    <source>
        <dbReference type="Proteomes" id="UP000536624"/>
    </source>
</evidence>